<sequence length="102" mass="10778">MVSTAEWLSGDRPESALTSDSPENITYGVQACQLAVPPGSGAYSRPHDNAYVHPAVVGRLTAAVLTYALNGRRLGGRSRLSLRSLGEPAGQGGGLDQEVEWR</sequence>
<name>A0A6G5SJ46_STRGD</name>
<dbReference type="EMBL" id="CP029078">
    <property type="protein sequence ID" value="QCN87343.1"/>
    <property type="molecule type" value="Genomic_DNA"/>
</dbReference>
<organism evidence="2 3">
    <name type="scientific">Streptomyces griseoviridis</name>
    <dbReference type="NCBI Taxonomy" id="45398"/>
    <lineage>
        <taxon>Bacteria</taxon>
        <taxon>Bacillati</taxon>
        <taxon>Actinomycetota</taxon>
        <taxon>Actinomycetes</taxon>
        <taxon>Kitasatosporales</taxon>
        <taxon>Streptomycetaceae</taxon>
        <taxon>Streptomyces</taxon>
    </lineage>
</organism>
<feature type="region of interest" description="Disordered" evidence="1">
    <location>
        <begin position="80"/>
        <end position="102"/>
    </location>
</feature>
<evidence type="ECO:0000256" key="1">
    <source>
        <dbReference type="SAM" id="MobiDB-lite"/>
    </source>
</evidence>
<gene>
    <name evidence="2" type="ORF">DDJ31_22290</name>
</gene>
<dbReference type="AlphaFoldDB" id="A0A6G5SJ46"/>
<protein>
    <submittedName>
        <fullName evidence="2">Uncharacterized protein</fullName>
    </submittedName>
</protein>
<proteinExistence type="predicted"/>
<evidence type="ECO:0000313" key="3">
    <source>
        <dbReference type="Proteomes" id="UP000501753"/>
    </source>
</evidence>
<evidence type="ECO:0000313" key="2">
    <source>
        <dbReference type="EMBL" id="QCN87343.1"/>
    </source>
</evidence>
<reference evidence="2 3" key="1">
    <citation type="submission" date="2018-04" db="EMBL/GenBank/DDBJ databases">
        <title>Complete genome sequences of Streptomyces griseoviridis K61 and characterization of antagonistic properties of biological control agents.</title>
        <authorList>
            <person name="Mariita R.M."/>
            <person name="Sello J.K."/>
        </authorList>
    </citation>
    <scope>NUCLEOTIDE SEQUENCE [LARGE SCALE GENOMIC DNA]</scope>
    <source>
        <strain evidence="2 3">K61</strain>
    </source>
</reference>
<keyword evidence="3" id="KW-1185">Reference proteome</keyword>
<accession>A0A6G5SJ46</accession>
<feature type="region of interest" description="Disordered" evidence="1">
    <location>
        <begin position="1"/>
        <end position="23"/>
    </location>
</feature>
<dbReference type="Proteomes" id="UP000501753">
    <property type="component" value="Chromosome"/>
</dbReference>